<keyword evidence="4 5" id="KW-0472">Membrane</keyword>
<dbReference type="RefSeq" id="WP_260117131.1">
    <property type="nucleotide sequence ID" value="NZ_CP093361.1"/>
</dbReference>
<protein>
    <submittedName>
        <fullName evidence="7">ABC transporter permease</fullName>
    </submittedName>
</protein>
<name>A0A976RT14_9LACO</name>
<dbReference type="AlphaFoldDB" id="A0A976RT14"/>
<dbReference type="Pfam" id="PF12698">
    <property type="entry name" value="ABC2_membrane_3"/>
    <property type="match status" value="1"/>
</dbReference>
<dbReference type="GO" id="GO:0140359">
    <property type="term" value="F:ABC-type transporter activity"/>
    <property type="evidence" value="ECO:0007669"/>
    <property type="project" value="InterPro"/>
</dbReference>
<feature type="transmembrane region" description="Helical" evidence="5">
    <location>
        <begin position="300"/>
        <end position="318"/>
    </location>
</feature>
<evidence type="ECO:0000313" key="7">
    <source>
        <dbReference type="EMBL" id="UQS87325.1"/>
    </source>
</evidence>
<dbReference type="Proteomes" id="UP000831181">
    <property type="component" value="Chromosome"/>
</dbReference>
<comment type="subcellular location">
    <subcellularLocation>
        <location evidence="1">Membrane</location>
        <topology evidence="1">Multi-pass membrane protein</topology>
    </subcellularLocation>
</comment>
<accession>A0A976RT14</accession>
<evidence type="ECO:0000256" key="1">
    <source>
        <dbReference type="ARBA" id="ARBA00004141"/>
    </source>
</evidence>
<keyword evidence="3 5" id="KW-1133">Transmembrane helix</keyword>
<dbReference type="EMBL" id="CP093361">
    <property type="protein sequence ID" value="UQS87325.1"/>
    <property type="molecule type" value="Genomic_DNA"/>
</dbReference>
<proteinExistence type="predicted"/>
<dbReference type="GO" id="GO:0016020">
    <property type="term" value="C:membrane"/>
    <property type="evidence" value="ECO:0007669"/>
    <property type="project" value="UniProtKB-SubCell"/>
</dbReference>
<feature type="transmembrane region" description="Helical" evidence="5">
    <location>
        <begin position="330"/>
        <end position="348"/>
    </location>
</feature>
<keyword evidence="8" id="KW-1185">Reference proteome</keyword>
<feature type="domain" description="ABC-2 type transporter transmembrane" evidence="6">
    <location>
        <begin position="8"/>
        <end position="404"/>
    </location>
</feature>
<feature type="transmembrane region" description="Helical" evidence="5">
    <location>
        <begin position="273"/>
        <end position="294"/>
    </location>
</feature>
<dbReference type="KEGG" id="lbe:MOO44_03985"/>
<keyword evidence="2 5" id="KW-0812">Transmembrane</keyword>
<gene>
    <name evidence="7" type="ORF">MOO44_03985</name>
</gene>
<evidence type="ECO:0000256" key="5">
    <source>
        <dbReference type="SAM" id="Phobius"/>
    </source>
</evidence>
<dbReference type="Gene3D" id="3.40.1710.10">
    <property type="entry name" value="abc type-2 transporter like domain"/>
    <property type="match status" value="1"/>
</dbReference>
<feature type="transmembrane region" description="Helical" evidence="5">
    <location>
        <begin position="386"/>
        <end position="406"/>
    </location>
</feature>
<reference evidence="7" key="1">
    <citation type="journal article" date="2022" name="Int. J. Syst. Evol. Microbiol.">
        <title>Apilactobacillus apisilvae sp. nov., Nicolia spurrieriana gen. nov. sp. nov., Bombilactobacillus folatiphilus sp. nov. and Bombilactobacillus thymidiniphilus sp. nov., four new lactic acid bacterial isolates from stingless bees Tetragonula carbonaria and Austroplebeia australis.</title>
        <authorList>
            <person name="Oliphant S.A."/>
            <person name="Watson-Haigh N.S."/>
            <person name="Sumby K.M."/>
            <person name="Gardner J."/>
            <person name="Groom S."/>
            <person name="Jiranek V."/>
        </authorList>
    </citation>
    <scope>NUCLEOTIDE SEQUENCE</scope>
    <source>
        <strain evidence="7">SGEP1_A5</strain>
    </source>
</reference>
<dbReference type="PANTHER" id="PTHR43077">
    <property type="entry name" value="TRANSPORT PERMEASE YVFS-RELATED"/>
    <property type="match status" value="1"/>
</dbReference>
<evidence type="ECO:0000259" key="6">
    <source>
        <dbReference type="Pfam" id="PF12698"/>
    </source>
</evidence>
<organism evidence="7 8">
    <name type="scientific">Nicoliella spurrieriana</name>
    <dbReference type="NCBI Taxonomy" id="2925830"/>
    <lineage>
        <taxon>Bacteria</taxon>
        <taxon>Bacillati</taxon>
        <taxon>Bacillota</taxon>
        <taxon>Bacilli</taxon>
        <taxon>Lactobacillales</taxon>
        <taxon>Lactobacillaceae</taxon>
        <taxon>Nicoliella</taxon>
    </lineage>
</organism>
<dbReference type="InterPro" id="IPR013525">
    <property type="entry name" value="ABC2_TM"/>
</dbReference>
<evidence type="ECO:0000256" key="3">
    <source>
        <dbReference type="ARBA" id="ARBA00022989"/>
    </source>
</evidence>
<dbReference type="PANTHER" id="PTHR43077:SF5">
    <property type="entry name" value="PHAGE INFECTION PROTEIN"/>
    <property type="match status" value="1"/>
</dbReference>
<evidence type="ECO:0000256" key="2">
    <source>
        <dbReference type="ARBA" id="ARBA00022692"/>
    </source>
</evidence>
<evidence type="ECO:0000256" key="4">
    <source>
        <dbReference type="ARBA" id="ARBA00023136"/>
    </source>
</evidence>
<sequence>MFKVIKSKAFWLYAILMIVVLGLFSVAQVGTNTTMKMKQLPVALVNSSNGTTSNKIEHQLKKKFDKKSSAIKWIHVKKESELNQGFKNKKYYGAVVIKKDFDTNLTDQQNYLKATIISQKLTAAKQKATALPTQMEAQLKAATATLQKKPTTAGIDVIINQGMNATAANALTTALPQMGQALNQRITQQKQAVLAKQNVSLTAAQWATVNQSINVKTTNVHKIPSKSARGAAPMLLVVLAWFGSMIPAILLWREHKKTSPDGRFSISEINSQMLSGAVMSIILSVTIYLLLVAYGVPFPNVGQVILLLFFNMFVFYLIQTTVLDWTGLGGWPILIVIWIFSTSMMSYAPEMLGSFYRTFIYSWLPLRFSLQMFNNSLYYQDGSSTMAPAVWVILIIGVVAAGLIYLSSLLRNKEDNAPSI</sequence>
<dbReference type="InterPro" id="IPR051328">
    <property type="entry name" value="T7SS_ABC-Transporter"/>
</dbReference>
<feature type="transmembrane region" description="Helical" evidence="5">
    <location>
        <begin position="231"/>
        <end position="252"/>
    </location>
</feature>
<evidence type="ECO:0000313" key="8">
    <source>
        <dbReference type="Proteomes" id="UP000831181"/>
    </source>
</evidence>